<keyword evidence="2" id="KW-1185">Reference proteome</keyword>
<organism evidence="1 2">
    <name type="scientific">Myceligenerans pegani</name>
    <dbReference type="NCBI Taxonomy" id="2776917"/>
    <lineage>
        <taxon>Bacteria</taxon>
        <taxon>Bacillati</taxon>
        <taxon>Actinomycetota</taxon>
        <taxon>Actinomycetes</taxon>
        <taxon>Micrococcales</taxon>
        <taxon>Promicromonosporaceae</taxon>
        <taxon>Myceligenerans</taxon>
    </lineage>
</organism>
<dbReference type="Proteomes" id="UP000625527">
    <property type="component" value="Unassembled WGS sequence"/>
</dbReference>
<reference evidence="1 2" key="1">
    <citation type="submission" date="2020-10" db="EMBL/GenBank/DDBJ databases">
        <title>Myceligenerans pegani sp. nov., an endophytic actinomycete isolated from Peganum harmala L. in Xinjiang, China.</title>
        <authorList>
            <person name="Xin L."/>
        </authorList>
    </citation>
    <scope>NUCLEOTIDE SEQUENCE [LARGE SCALE GENOMIC DNA]</scope>
    <source>
        <strain evidence="1 2">TRM65318</strain>
    </source>
</reference>
<dbReference type="RefSeq" id="WP_192865263.1">
    <property type="nucleotide sequence ID" value="NZ_JADAQT010000110.1"/>
</dbReference>
<gene>
    <name evidence="1" type="ORF">IHE71_23800</name>
</gene>
<name>A0ABR9N6E3_9MICO</name>
<proteinExistence type="predicted"/>
<sequence>MTAISAKQTTPFFDPWAYVRDAEALRNASRSADVPTTLKTLEAIEDQEELGAALWTVAGETLDPDENGLTGAIRDAQDGSPLAATLLASRYVVLGWEIRSHARAEHVTARQFEQFHALLRQAERVLFDVCCEFPEYVPAWETRITSARGLQLGASETRRRYDQLAAIAPHHSRAQKAFLQQILPKWSGSWEESSEFVSACTRDAPPASLSHLLIVDLTIERHWDGDKQAPAQQVDAVREAARQSVRHPEHVAGHGTAQAHADLAHFFSLAGLPAEAKPHYDWLGDRPAKGTTFYNGAPEATYRKLRARADKAAAKGGLS</sequence>
<dbReference type="EMBL" id="JADAQT010000110">
    <property type="protein sequence ID" value="MBE1878724.1"/>
    <property type="molecule type" value="Genomic_DNA"/>
</dbReference>
<evidence type="ECO:0000313" key="1">
    <source>
        <dbReference type="EMBL" id="MBE1878724.1"/>
    </source>
</evidence>
<evidence type="ECO:0000313" key="2">
    <source>
        <dbReference type="Proteomes" id="UP000625527"/>
    </source>
</evidence>
<accession>A0ABR9N6E3</accession>
<comment type="caution">
    <text evidence="1">The sequence shown here is derived from an EMBL/GenBank/DDBJ whole genome shotgun (WGS) entry which is preliminary data.</text>
</comment>
<protein>
    <submittedName>
        <fullName evidence="1">Uncharacterized protein</fullName>
    </submittedName>
</protein>